<evidence type="ECO:0000313" key="2">
    <source>
        <dbReference type="EMBL" id="EYF02887.1"/>
    </source>
</evidence>
<dbReference type="eggNOG" id="COG3055">
    <property type="taxonomic scope" value="Bacteria"/>
</dbReference>
<proteinExistence type="predicted"/>
<sequence>MVKPEFVQSSARRPPEGRGVNSQRLRARRGRVRMQALALLGLLLVLFGAVVSCTDILGIDTDYEQNPCNAPSASQLDPIDCHQGACRALVDACDSQGLPAACPDANAQEKDLCNDGFDNDCDGYIDEDECPCEDGLQKQCFTGSPATRNRGMCQDGVQVCMNGVWGECEGAILPVKEVCDQLDNDCDEDIDEGCSCNDGDEQFCYGGPEVTIGEGLCTQGKQQCIDGGWGDCVGDVTPKLEQCDKKDNDCNGEVDLDSEFCECVEDDPCYDDVNFPNTRNIGICRAGVYPCVNGKKQTDTCVGMVTPLPVEACNAQDDNCNGESDEGIQEVGQGCSTGLEGACNPGIWQCSANGLYCQPNYQPDQLPEQCDGEDDDCDGVVDEGQFCCPNDGRTSGNETDVDCGGSCQQKCADGLVCSVNTDCQSSSCQGQICATPTCDDGQENGNESDVDCGGSCPDKCSIGSTCNGNSDCVTNVCDLTTHVCAQKPNGATCQQNDECLNNFCVDGVCCNQQCLGPCRACTAQQKGVGQDGTCGNIVTGTDPDEECAATNPFTCNTTGVCDGFGACQVWPQGTSCSSPICVNDVTAARPDTCISAGQCQDAGTEDCTPYRCNGATGTCRSGCSSDVDCTSSYYCNALSCTAKKPNGQTCGGANECASGSCVDGFCCNTACNTTCQACSASRTGSLPNGTCGPVIANTDPDNECATQATDTCGTTGVCNGSGACSFYPLDTVCSPASCVDLVTLNRADVCNGSGTCNVLGNVNCAPYVCDPSGGSAVCRVNCSSDLQCASDHYCSGTSCAPKKPIGSQCTGLNECGSGHCVDGYCCNTDCAGTCYACSLAKTGLANGLCEEVTVGTDPDNECASQPVTTCGQDGTCNGAGACRLHVAGTECVPAACQGDTAVANADTCNGLGSCVDNGVTSCGQYLCSGGVCTDMRPDGASCTLSSQCGSGQCVDGVCCGTACTGVCMACTAAKKGSGVDGVCGAITAGMDPDDDCSAQSATTCGRDGTCDGTGACRMHVAGTSCSSPSCASGTSVNAVDTCNGQGTCVDSGTTSCAPFTCASGACTSLKINGTLCGASGECASGACVDGVCCDGACTGPCQACSAFKKGGGADGTCGPVANGIDPDNECAQEAPSTCGQDGMCSGSGSCRRYAAGVICEAATCANETTVAAADTCDGNGVCTDGGTSSCGQFICSGSTCTQLKINGAACGAAGECASNSCVDGVCCASACGGACQACTAAKKGGGADGTCGPIAVGTDPDNDCAAESAASCGRDGMCNGAGACRLHASGTVCAAATCENTTTVDNPHTCDGGGTCVDGGTTSCGQFTCAGGACTTEKILGVSCANSGECASNFCVDGVCCESACPGLCQACSMAKKGGGANGICGPIATGSDPDSECTTDPVATCDQDGSCNGAGACRLYASGTACSTATCADATTVNAVDTCNGSGTCVESGTASCGEFLCSGGACSSLKIDGALCAQGSECDSGFCVDGVCCETSCGGLCEACSMTKKGTGPSGTCGPVAAGNDPDSECVADDVASCGQDGTCGGGGACRLYPMGTTCAPASCVNETTVDGADACNGSGVCVSVGTTDCGVFACDGGACTNEKVIGEPCTTGNECASGFCADGVCCDTACDASCDSCSADRKELGEDGECGPSAVGLECAPASCSPDGASANLTDRCDGSGVCVDAGTESCQHFACVSGACEAACVDDTSCAPGAYCGDSSACYQDVVLMLGGGGTLVGASFHPGGSWSEQQITGAETTERVALTVDTVRGVGLVRHTGAVGTDELRFTTWSSVTKNWTAWSQVNTDYPTNAKPAITSLNGTAHTAFLHDTGTDIFRYAAYDGGWSTHQSISMFPSLPLAGDIAVLASGGGTPAFVYINGTALRFTQRSNNDWPGGFTSLDTMAAPNVPPSIVSMTGTVYDLLTVYVHQTDGRICFRSRNSSTSNWTATDFISSSTTVTTADQVALAALPGGSAVIAFRSNAAGTAGRLFTSFYRESTNAWSVPAEMSNTFTIVGAPAVARGTGAGTPSASFVELGFVKDDTTDTLHHIRCTAMPAHTCTAWSNPVQVSSTPVTSVAIASAP</sequence>
<dbReference type="SUPFAM" id="SSF89372">
    <property type="entry name" value="Fucose-specific lectin"/>
    <property type="match status" value="1"/>
</dbReference>
<comment type="caution">
    <text evidence="2">The sequence shown here is derived from an EMBL/GenBank/DDBJ whole genome shotgun (WGS) entry which is preliminary data.</text>
</comment>
<protein>
    <submittedName>
        <fullName evidence="2">Uncharacterized protein</fullName>
    </submittedName>
</protein>
<organism evidence="2 3">
    <name type="scientific">Chondromyces apiculatus DSM 436</name>
    <dbReference type="NCBI Taxonomy" id="1192034"/>
    <lineage>
        <taxon>Bacteria</taxon>
        <taxon>Pseudomonadati</taxon>
        <taxon>Myxococcota</taxon>
        <taxon>Polyangia</taxon>
        <taxon>Polyangiales</taxon>
        <taxon>Polyangiaceae</taxon>
        <taxon>Chondromyces</taxon>
    </lineage>
</organism>
<gene>
    <name evidence="2" type="ORF">CAP_6467</name>
</gene>
<evidence type="ECO:0000256" key="1">
    <source>
        <dbReference type="SAM" id="MobiDB-lite"/>
    </source>
</evidence>
<dbReference type="Proteomes" id="UP000019678">
    <property type="component" value="Unassembled WGS sequence"/>
</dbReference>
<keyword evidence="3" id="KW-1185">Reference proteome</keyword>
<dbReference type="Gene3D" id="2.120.10.70">
    <property type="entry name" value="Fucose-specific lectin"/>
    <property type="match status" value="1"/>
</dbReference>
<reference evidence="2 3" key="1">
    <citation type="submission" date="2013-05" db="EMBL/GenBank/DDBJ databases">
        <title>Genome assembly of Chondromyces apiculatus DSM 436.</title>
        <authorList>
            <person name="Sharma G."/>
            <person name="Khatri I."/>
            <person name="Kaur C."/>
            <person name="Mayilraj S."/>
            <person name="Subramanian S."/>
        </authorList>
    </citation>
    <scope>NUCLEOTIDE SEQUENCE [LARGE SCALE GENOMIC DNA]</scope>
    <source>
        <strain evidence="2 3">DSM 436</strain>
    </source>
</reference>
<dbReference type="EMBL" id="ASRX01000054">
    <property type="protein sequence ID" value="EYF02887.1"/>
    <property type="molecule type" value="Genomic_DNA"/>
</dbReference>
<dbReference type="eggNOG" id="COG5184">
    <property type="taxonomic scope" value="Bacteria"/>
</dbReference>
<dbReference type="eggNOG" id="COG1262">
    <property type="taxonomic scope" value="Bacteria"/>
</dbReference>
<feature type="region of interest" description="Disordered" evidence="1">
    <location>
        <begin position="1"/>
        <end position="25"/>
    </location>
</feature>
<evidence type="ECO:0000313" key="3">
    <source>
        <dbReference type="Proteomes" id="UP000019678"/>
    </source>
</evidence>
<name>A0A017T1L3_9BACT</name>
<accession>A0A017T1L3</accession>
<dbReference type="STRING" id="1192034.CAP_6467"/>
<dbReference type="Pfam" id="PF11617">
    <property type="entry name" value="Cu-binding_MopE"/>
    <property type="match status" value="5"/>
</dbReference>
<dbReference type="InterPro" id="IPR021655">
    <property type="entry name" value="Put_metal-bd"/>
</dbReference>
<dbReference type="eggNOG" id="COG1361">
    <property type="taxonomic scope" value="Bacteria"/>
</dbReference>